<feature type="compositionally biased region" description="Polar residues" evidence="1">
    <location>
        <begin position="128"/>
        <end position="142"/>
    </location>
</feature>
<comment type="caution">
    <text evidence="2">The sequence shown here is derived from an EMBL/GenBank/DDBJ whole genome shotgun (WGS) entry which is preliminary data.</text>
</comment>
<dbReference type="Proteomes" id="UP000234323">
    <property type="component" value="Unassembled WGS sequence"/>
</dbReference>
<feature type="compositionally biased region" description="Basic and acidic residues" evidence="1">
    <location>
        <begin position="45"/>
        <end position="67"/>
    </location>
</feature>
<feature type="region of interest" description="Disordered" evidence="1">
    <location>
        <begin position="45"/>
        <end position="77"/>
    </location>
</feature>
<dbReference type="EMBL" id="LLXI01000256">
    <property type="protein sequence ID" value="PKY43467.1"/>
    <property type="molecule type" value="Genomic_DNA"/>
</dbReference>
<accession>A0A2I1GA02</accession>
<protein>
    <submittedName>
        <fullName evidence="2">Uncharacterized protein</fullName>
    </submittedName>
</protein>
<evidence type="ECO:0000313" key="3">
    <source>
        <dbReference type="EMBL" id="PKY50035.1"/>
    </source>
</evidence>
<gene>
    <name evidence="2" type="ORF">RhiirA4_418290</name>
    <name evidence="3" type="ORF">RhiirA4_466277</name>
</gene>
<dbReference type="AlphaFoldDB" id="A0A2I1GA02"/>
<keyword evidence="4" id="KW-1185">Reference proteome</keyword>
<dbReference type="EMBL" id="LLXI01000816">
    <property type="protein sequence ID" value="PKY50035.1"/>
    <property type="molecule type" value="Genomic_DNA"/>
</dbReference>
<proteinExistence type="predicted"/>
<name>A0A2I1GA02_9GLOM</name>
<evidence type="ECO:0000313" key="2">
    <source>
        <dbReference type="EMBL" id="PKY43467.1"/>
    </source>
</evidence>
<organism evidence="2 4">
    <name type="scientific">Rhizophagus irregularis</name>
    <dbReference type="NCBI Taxonomy" id="588596"/>
    <lineage>
        <taxon>Eukaryota</taxon>
        <taxon>Fungi</taxon>
        <taxon>Fungi incertae sedis</taxon>
        <taxon>Mucoromycota</taxon>
        <taxon>Glomeromycotina</taxon>
        <taxon>Glomeromycetes</taxon>
        <taxon>Glomerales</taxon>
        <taxon>Glomeraceae</taxon>
        <taxon>Rhizophagus</taxon>
    </lineage>
</organism>
<reference evidence="2 4" key="1">
    <citation type="submission" date="2015-10" db="EMBL/GenBank/DDBJ databases">
        <title>Genome analyses suggest a sexual origin of heterokaryosis in a supposedly ancient asexual fungus.</title>
        <authorList>
            <person name="Ropars J."/>
            <person name="Sedzielewska K."/>
            <person name="Noel J."/>
            <person name="Charron P."/>
            <person name="Farinelli L."/>
            <person name="Marton T."/>
            <person name="Kruger M."/>
            <person name="Pelin A."/>
            <person name="Brachmann A."/>
            <person name="Corradi N."/>
        </authorList>
    </citation>
    <scope>NUCLEOTIDE SEQUENCE [LARGE SCALE GENOMIC DNA]</scope>
    <source>
        <strain evidence="2 4">A4</strain>
    </source>
</reference>
<dbReference type="VEuPathDB" id="FungiDB:RhiirFUN_025105"/>
<sequence>MEEVVKDSCTKGDIKRVWLVRNKKTIYKDDKASVKPVNKVAEVTSKKTNEELEPKEKENSELTKEVNEPVTPMTSPNSIYRELGNFTLRKDSSLHPSKEQRRELFRTPEEQKVVDMVKKWRISEDLNLDQTENSPQKKTTISCEERVKGR</sequence>
<evidence type="ECO:0000256" key="1">
    <source>
        <dbReference type="SAM" id="MobiDB-lite"/>
    </source>
</evidence>
<evidence type="ECO:0000313" key="4">
    <source>
        <dbReference type="Proteomes" id="UP000234323"/>
    </source>
</evidence>
<feature type="region of interest" description="Disordered" evidence="1">
    <location>
        <begin position="125"/>
        <end position="150"/>
    </location>
</feature>